<sequence length="111" mass="12082">MTMMIENTRIPSGSKRLRPTGNRRCIACNRHKTSLLVDHTMSVHSKSSAESTSDATSDSDPVVNTAKAFPAKRRILAITLILIAKFAFLAAFLLFSFSSSGNNSPILPSTR</sequence>
<keyword evidence="2" id="KW-1133">Transmembrane helix</keyword>
<reference evidence="3" key="2">
    <citation type="journal article" date="2010" name="Nature">
        <title>Comparative genomics reveals mobile pathogenicity chromosomes in Fusarium.</title>
        <authorList>
            <person name="Ma L.J."/>
            <person name="van der Does H.C."/>
            <person name="Borkovich K.A."/>
            <person name="Coleman J.J."/>
            <person name="Daboussi M.J."/>
            <person name="Di Pietro A."/>
            <person name="Dufresne M."/>
            <person name="Freitag M."/>
            <person name="Grabherr M."/>
            <person name="Henrissat B."/>
            <person name="Houterman P.M."/>
            <person name="Kang S."/>
            <person name="Shim W.B."/>
            <person name="Woloshuk C."/>
            <person name="Xie X."/>
            <person name="Xu J.R."/>
            <person name="Antoniw J."/>
            <person name="Baker S.E."/>
            <person name="Bluhm B.H."/>
            <person name="Breakspear A."/>
            <person name="Brown D.W."/>
            <person name="Butchko R.A."/>
            <person name="Chapman S."/>
            <person name="Coulson R."/>
            <person name="Coutinho P.M."/>
            <person name="Danchin E.G."/>
            <person name="Diener A."/>
            <person name="Gale L.R."/>
            <person name="Gardiner D.M."/>
            <person name="Goff S."/>
            <person name="Hammond-Kosack K.E."/>
            <person name="Hilburn K."/>
            <person name="Hua-Van A."/>
            <person name="Jonkers W."/>
            <person name="Kazan K."/>
            <person name="Kodira C.D."/>
            <person name="Koehrsen M."/>
            <person name="Kumar L."/>
            <person name="Lee Y.H."/>
            <person name="Li L."/>
            <person name="Manners J.M."/>
            <person name="Miranda-Saavedra D."/>
            <person name="Mukherjee M."/>
            <person name="Park G."/>
            <person name="Park J."/>
            <person name="Park S.Y."/>
            <person name="Proctor R.H."/>
            <person name="Regev A."/>
            <person name="Ruiz-Roldan M.C."/>
            <person name="Sain D."/>
            <person name="Sakthikumar S."/>
            <person name="Sykes S."/>
            <person name="Schwartz D.C."/>
            <person name="Turgeon B.G."/>
            <person name="Wapinski I."/>
            <person name="Yoder O."/>
            <person name="Young S."/>
            <person name="Zeng Q."/>
            <person name="Zhou S."/>
            <person name="Galagan J."/>
            <person name="Cuomo C.A."/>
            <person name="Kistler H.C."/>
            <person name="Rep M."/>
        </authorList>
    </citation>
    <scope>NUCLEOTIDE SEQUENCE [LARGE SCALE GENOMIC DNA]</scope>
    <source>
        <strain evidence="3">4287</strain>
    </source>
</reference>
<feature type="compositionally biased region" description="Low complexity" evidence="1">
    <location>
        <begin position="45"/>
        <end position="60"/>
    </location>
</feature>
<evidence type="ECO:0000313" key="4">
    <source>
        <dbReference type="Proteomes" id="UP000009097"/>
    </source>
</evidence>
<dbReference type="RefSeq" id="XP_018245679.1">
    <property type="nucleotide sequence ID" value="XM_018400154.1"/>
</dbReference>
<evidence type="ECO:0000256" key="2">
    <source>
        <dbReference type="SAM" id="Phobius"/>
    </source>
</evidence>
<dbReference type="Proteomes" id="UP000009097">
    <property type="component" value="Unassembled WGS sequence"/>
</dbReference>
<dbReference type="VEuPathDB" id="FungiDB:FOXG_19872"/>
<dbReference type="AlphaFoldDB" id="A0A0J9V7X8"/>
<feature type="region of interest" description="Disordered" evidence="1">
    <location>
        <begin position="43"/>
        <end position="62"/>
    </location>
</feature>
<accession>A0A0J9V7X8</accession>
<feature type="transmembrane region" description="Helical" evidence="2">
    <location>
        <begin position="75"/>
        <end position="97"/>
    </location>
</feature>
<reference evidence="3" key="1">
    <citation type="submission" date="2007-04" db="EMBL/GenBank/DDBJ databases">
        <authorList>
            <consortium name="The Broad Institute Genome Sequencing Platform"/>
            <person name="Birren B."/>
            <person name="Lander E."/>
            <person name="Galagan J."/>
            <person name="Nusbaum C."/>
            <person name="Devon K."/>
            <person name="Ma L.-J."/>
            <person name="Jaffe D."/>
            <person name="Butler J."/>
            <person name="Alvarez P."/>
            <person name="Gnerre S."/>
            <person name="Grabherr M."/>
            <person name="Kleber M."/>
            <person name="Mauceli E."/>
            <person name="Brockman W."/>
            <person name="MacCallum I.A."/>
            <person name="Young S."/>
            <person name="LaButti K."/>
            <person name="DeCaprio D."/>
            <person name="Crawford M."/>
            <person name="Koehrsen M."/>
            <person name="Engels R."/>
            <person name="Montgomery P."/>
            <person name="Pearson M."/>
            <person name="Howarth C."/>
            <person name="Larson L."/>
            <person name="White J."/>
            <person name="O'Leary S."/>
            <person name="Kodira C."/>
            <person name="Zeng Q."/>
            <person name="Yandava C."/>
            <person name="Alvarado L."/>
            <person name="Kistler C."/>
            <person name="Shim W.-B."/>
            <person name="Kang S."/>
            <person name="Woloshuk C."/>
        </authorList>
    </citation>
    <scope>NUCLEOTIDE SEQUENCE</scope>
    <source>
        <strain evidence="3">4287</strain>
    </source>
</reference>
<dbReference type="KEGG" id="fox:FOXG_19872"/>
<dbReference type="GeneID" id="28960578"/>
<evidence type="ECO:0000313" key="3">
    <source>
        <dbReference type="EMBL" id="KNB07634.1"/>
    </source>
</evidence>
<keyword evidence="2" id="KW-0812">Transmembrane</keyword>
<dbReference type="EMBL" id="DS231705">
    <property type="protein sequence ID" value="KNB07634.1"/>
    <property type="molecule type" value="Genomic_DNA"/>
</dbReference>
<evidence type="ECO:0000256" key="1">
    <source>
        <dbReference type="SAM" id="MobiDB-lite"/>
    </source>
</evidence>
<protein>
    <submittedName>
        <fullName evidence="3">Uncharacterized protein</fullName>
    </submittedName>
</protein>
<organism evidence="3 4">
    <name type="scientific">Fusarium oxysporum f. sp. lycopersici (strain 4287 / CBS 123668 / FGSC 9935 / NRRL 34936)</name>
    <name type="common">Fusarium vascular wilt of tomato</name>
    <dbReference type="NCBI Taxonomy" id="426428"/>
    <lineage>
        <taxon>Eukaryota</taxon>
        <taxon>Fungi</taxon>
        <taxon>Dikarya</taxon>
        <taxon>Ascomycota</taxon>
        <taxon>Pezizomycotina</taxon>
        <taxon>Sordariomycetes</taxon>
        <taxon>Hypocreomycetidae</taxon>
        <taxon>Hypocreales</taxon>
        <taxon>Nectriaceae</taxon>
        <taxon>Fusarium</taxon>
        <taxon>Fusarium oxysporum species complex</taxon>
    </lineage>
</organism>
<keyword evidence="2" id="KW-0472">Membrane</keyword>
<proteinExistence type="predicted"/>
<name>A0A0J9V7X8_FUSO4</name>
<gene>
    <name evidence="3" type="ORF">FOXG_19872</name>
</gene>